<dbReference type="InterPro" id="IPR021457">
    <property type="entry name" value="DUF3108"/>
</dbReference>
<name>A0A1I5SKC9_9BACT</name>
<dbReference type="Pfam" id="PF11306">
    <property type="entry name" value="DUF3108"/>
    <property type="match status" value="1"/>
</dbReference>
<protein>
    <recommendedName>
        <fullName evidence="3">DUF3108 domain-containing protein</fullName>
    </recommendedName>
</protein>
<reference evidence="1 2" key="1">
    <citation type="submission" date="2016-10" db="EMBL/GenBank/DDBJ databases">
        <authorList>
            <person name="de Groot N.N."/>
        </authorList>
    </citation>
    <scope>NUCLEOTIDE SEQUENCE [LARGE SCALE GENOMIC DNA]</scope>
    <source>
        <strain evidence="2">E92,LMG 26720,CCM 7988</strain>
    </source>
</reference>
<dbReference type="Proteomes" id="UP000199306">
    <property type="component" value="Unassembled WGS sequence"/>
</dbReference>
<dbReference type="EMBL" id="FOXH01000005">
    <property type="protein sequence ID" value="SFP71169.1"/>
    <property type="molecule type" value="Genomic_DNA"/>
</dbReference>
<proteinExistence type="predicted"/>
<keyword evidence="2" id="KW-1185">Reference proteome</keyword>
<dbReference type="OrthoDB" id="9808473at2"/>
<organism evidence="1 2">
    <name type="scientific">Pseudarcicella hirudinis</name>
    <dbReference type="NCBI Taxonomy" id="1079859"/>
    <lineage>
        <taxon>Bacteria</taxon>
        <taxon>Pseudomonadati</taxon>
        <taxon>Bacteroidota</taxon>
        <taxon>Cytophagia</taxon>
        <taxon>Cytophagales</taxon>
        <taxon>Flectobacillaceae</taxon>
        <taxon>Pseudarcicella</taxon>
    </lineage>
</organism>
<sequence length="265" mass="30703">MNKLLIISIFCITLLGFRAFQKERVLVNKSFSKGEHLEYRVHYGFVNAAEAFVDVDDKIQVVNGRPCFKAVVYGRTTGITDWVAKVRDTWASYIDTSAILPHQFYTKKQEGGYKTEDKIVFDHTNNLAKTYELDDDREKKTFPVPDNIQDVVSGYFFLRTVDFSKVKVNDFVPVKAFFDGQVYEIRMKLKGREQINTKFGKINTLKITPMLPQNNFFQDNDALRIWISDDENKIPIRAEIELKIGAISLDIRKYTGLKNEITFIK</sequence>
<dbReference type="RefSeq" id="WP_092016406.1">
    <property type="nucleotide sequence ID" value="NZ_FOXH01000005.1"/>
</dbReference>
<dbReference type="STRING" id="1079859.SAMN04515674_10567"/>
<dbReference type="AlphaFoldDB" id="A0A1I5SKC9"/>
<gene>
    <name evidence="1" type="ORF">SAMN04515674_10567</name>
</gene>
<evidence type="ECO:0008006" key="3">
    <source>
        <dbReference type="Google" id="ProtNLM"/>
    </source>
</evidence>
<accession>A0A1I5SKC9</accession>
<evidence type="ECO:0000313" key="2">
    <source>
        <dbReference type="Proteomes" id="UP000199306"/>
    </source>
</evidence>
<evidence type="ECO:0000313" key="1">
    <source>
        <dbReference type="EMBL" id="SFP71169.1"/>
    </source>
</evidence>